<evidence type="ECO:0000313" key="3">
    <source>
        <dbReference type="Proteomes" id="UP000054248"/>
    </source>
</evidence>
<feature type="compositionally biased region" description="Basic and acidic residues" evidence="1">
    <location>
        <begin position="90"/>
        <end position="103"/>
    </location>
</feature>
<evidence type="ECO:0000313" key="2">
    <source>
        <dbReference type="EMBL" id="KIO34066.1"/>
    </source>
</evidence>
<proteinExistence type="predicted"/>
<feature type="region of interest" description="Disordered" evidence="1">
    <location>
        <begin position="273"/>
        <end position="293"/>
    </location>
</feature>
<reference evidence="3" key="2">
    <citation type="submission" date="2015-01" db="EMBL/GenBank/DDBJ databases">
        <title>Evolutionary Origins and Diversification of the Mycorrhizal Mutualists.</title>
        <authorList>
            <consortium name="DOE Joint Genome Institute"/>
            <consortium name="Mycorrhizal Genomics Consortium"/>
            <person name="Kohler A."/>
            <person name="Kuo A."/>
            <person name="Nagy L.G."/>
            <person name="Floudas D."/>
            <person name="Copeland A."/>
            <person name="Barry K.W."/>
            <person name="Cichocki N."/>
            <person name="Veneault-Fourrey C."/>
            <person name="LaButti K."/>
            <person name="Lindquist E.A."/>
            <person name="Lipzen A."/>
            <person name="Lundell T."/>
            <person name="Morin E."/>
            <person name="Murat C."/>
            <person name="Riley R."/>
            <person name="Ohm R."/>
            <person name="Sun H."/>
            <person name="Tunlid A."/>
            <person name="Henrissat B."/>
            <person name="Grigoriev I.V."/>
            <person name="Hibbett D.S."/>
            <person name="Martin F."/>
        </authorList>
    </citation>
    <scope>NUCLEOTIDE SEQUENCE [LARGE SCALE GENOMIC DNA]</scope>
    <source>
        <strain evidence="3">MUT 4182</strain>
    </source>
</reference>
<gene>
    <name evidence="2" type="ORF">M407DRAFT_16978</name>
</gene>
<feature type="compositionally biased region" description="Acidic residues" evidence="1">
    <location>
        <begin position="132"/>
        <end position="145"/>
    </location>
</feature>
<sequence>VVSAEISLKDPPYWDDGPLVTTPSKNWCCDRFQSLPAPNLPAVPSRFASVPPISLIPTLATTATHLHGDSILSSFQTTCGPSAVPPYQEEEQKGEDGDDRVDADLIPPVAPPKLLRTPSATVHRTARATLTESEDGSSDMDIEEDLVAKSGWTGDHPTLEHISQPATPTEIKEETGDGQYYAQFQSPDNETGSELPQEGVERPLAARRALDGLDDDESESEVKSRANRNVTFCLPDTPKIRVRIKRQYRKKGDRVALSDLDPKRVWMKILDDPPEMDSEEEDSDDSLLLVQTL</sequence>
<dbReference type="HOGENOM" id="CLU_951769_0_0_1"/>
<keyword evidence="3" id="KW-1185">Reference proteome</keyword>
<dbReference type="Proteomes" id="UP000054248">
    <property type="component" value="Unassembled WGS sequence"/>
</dbReference>
<reference evidence="2 3" key="1">
    <citation type="submission" date="2014-04" db="EMBL/GenBank/DDBJ databases">
        <authorList>
            <consortium name="DOE Joint Genome Institute"/>
            <person name="Kuo A."/>
            <person name="Girlanda M."/>
            <person name="Perotto S."/>
            <person name="Kohler A."/>
            <person name="Nagy L.G."/>
            <person name="Floudas D."/>
            <person name="Copeland A."/>
            <person name="Barry K.W."/>
            <person name="Cichocki N."/>
            <person name="Veneault-Fourrey C."/>
            <person name="LaButti K."/>
            <person name="Lindquist E.A."/>
            <person name="Lipzen A."/>
            <person name="Lundell T."/>
            <person name="Morin E."/>
            <person name="Murat C."/>
            <person name="Sun H."/>
            <person name="Tunlid A."/>
            <person name="Henrissat B."/>
            <person name="Grigoriev I.V."/>
            <person name="Hibbett D.S."/>
            <person name="Martin F."/>
            <person name="Nordberg H.P."/>
            <person name="Cantor M.N."/>
            <person name="Hua S.X."/>
        </authorList>
    </citation>
    <scope>NUCLEOTIDE SEQUENCE [LARGE SCALE GENOMIC DNA]</scope>
    <source>
        <strain evidence="2 3">MUT 4182</strain>
    </source>
</reference>
<feature type="non-terminal residue" evidence="2">
    <location>
        <position position="1"/>
    </location>
</feature>
<feature type="compositionally biased region" description="Acidic residues" evidence="1">
    <location>
        <begin position="273"/>
        <end position="285"/>
    </location>
</feature>
<evidence type="ECO:0000256" key="1">
    <source>
        <dbReference type="SAM" id="MobiDB-lite"/>
    </source>
</evidence>
<name>A0A0C3QWA6_9AGAM</name>
<dbReference type="AlphaFoldDB" id="A0A0C3QWA6"/>
<feature type="region of interest" description="Disordered" evidence="1">
    <location>
        <begin position="77"/>
        <end position="174"/>
    </location>
</feature>
<dbReference type="EMBL" id="KN822944">
    <property type="protein sequence ID" value="KIO34066.1"/>
    <property type="molecule type" value="Genomic_DNA"/>
</dbReference>
<accession>A0A0C3QWA6</accession>
<organism evidence="2 3">
    <name type="scientific">Tulasnella calospora MUT 4182</name>
    <dbReference type="NCBI Taxonomy" id="1051891"/>
    <lineage>
        <taxon>Eukaryota</taxon>
        <taxon>Fungi</taxon>
        <taxon>Dikarya</taxon>
        <taxon>Basidiomycota</taxon>
        <taxon>Agaricomycotina</taxon>
        <taxon>Agaricomycetes</taxon>
        <taxon>Cantharellales</taxon>
        <taxon>Tulasnellaceae</taxon>
        <taxon>Tulasnella</taxon>
    </lineage>
</organism>
<protein>
    <submittedName>
        <fullName evidence="2">Uncharacterized protein</fullName>
    </submittedName>
</protein>
<dbReference type="OrthoDB" id="3256464at2759"/>